<keyword evidence="4" id="KW-1185">Reference proteome</keyword>
<sequence>MKKDSPIPTLKGWLDTQSDDQLSTILRNRPDTVLPLPPNLASLAARLQLRASAIRAVLKLNALELGVLEAVANLGGELHPVTAPEVVEYLHVALAEDLPAQDTIDAALATLKNFALVYGDDQLMIAQETMPALPVHWRLLPEVSDRGQSEEQVRESVDKLSDRHRKLLHTLAASGGFGLTRDAAPDADPSRPIPQLLASGLLARVDEQTVRLPAMVRRVIEGREQLPAQVRPIPRTAAPGSNDGGIAAGLEVVRHMRLLIDAVSHVPAPTLKVGALGVRVVTRLSKELDLDETELARLLSLGMASGLIRKGVPDPLPMDDDGGDYVAPTPLADEWMESDLAHQLGTLMSGWWKQTYAPWLVGQADDKDKPIHVLSKTSIIDSLPDARAKILSSLSRVLVDNLHADLAFHYPLAASRMNPDTITQLVQEAQWIGAYSQGVTAAGQALIDGENPTEVIKAPAPVENFIVQGDFTIMVPGPLTPAMQKTMDSIASLESPGLASVYRLSEKSIRHALDLGLTTPEILEFLKKHSMTDLPQSVGYLLSDIARKHGTLRGGPALSYIRSDDPALLHSAVEAGADVALRQIAPTVAIAQAPLLQVITVLRAAGFQPVAEDGEGASLNISPSPARVPAASPPPVVPALDESRVQAAVKAIRRENSASQGTVSTQPTLSVLQAAVRGQRTVTLGFVDKQGVAVHRVVKPLTVNAGQVDAVDEATGAVHRFMLHRITEVIVDN</sequence>
<keyword evidence="3" id="KW-0238">DNA-binding</keyword>
<dbReference type="HOGENOM" id="CLU_013420_0_0_11"/>
<organism evidence="3 4">
    <name type="scientific">[Brevibacterium] flavum</name>
    <dbReference type="NCBI Taxonomy" id="92706"/>
    <lineage>
        <taxon>Bacteria</taxon>
        <taxon>Bacillati</taxon>
        <taxon>Actinomycetota</taxon>
        <taxon>Actinomycetes</taxon>
        <taxon>Mycobacteriales</taxon>
        <taxon>Corynebacteriaceae</taxon>
        <taxon>Corynebacterium</taxon>
    </lineage>
</organism>
<dbReference type="Proteomes" id="UP000034037">
    <property type="component" value="Chromosome"/>
</dbReference>
<dbReference type="AlphaFoldDB" id="A0A0F6SQV1"/>
<name>A0A0F6SQV1_9CORY</name>
<evidence type="ECO:0000256" key="1">
    <source>
        <dbReference type="SAM" id="MobiDB-lite"/>
    </source>
</evidence>
<evidence type="ECO:0000313" key="3">
    <source>
        <dbReference type="EMBL" id="AKF26849.1"/>
    </source>
</evidence>
<accession>A0A0F6SQV1</accession>
<protein>
    <submittedName>
        <fullName evidence="3">DNA-binding protein</fullName>
    </submittedName>
</protein>
<evidence type="ECO:0000313" key="4">
    <source>
        <dbReference type="Proteomes" id="UP000034037"/>
    </source>
</evidence>
<reference evidence="3 4" key="1">
    <citation type="submission" date="2015-04" db="EMBL/GenBank/DDBJ databases">
        <title>Complete Genome Sequence of Brevibacterium flavum ATCC 15168.</title>
        <authorList>
            <person name="Ahn J."/>
            <person name="Park G."/>
            <person name="Jeon W."/>
            <person name="Jang Y."/>
            <person name="Jang M."/>
            <person name="Lee H."/>
            <person name="Lee H."/>
        </authorList>
    </citation>
    <scope>NUCLEOTIDE SEQUENCE [LARGE SCALE GENOMIC DNA]</scope>
    <source>
        <strain evidence="3 4">ATCC 15168</strain>
    </source>
</reference>
<evidence type="ECO:0000259" key="2">
    <source>
        <dbReference type="Pfam" id="PF13625"/>
    </source>
</evidence>
<dbReference type="EMBL" id="CP011309">
    <property type="protein sequence ID" value="AKF26849.1"/>
    <property type="molecule type" value="Genomic_DNA"/>
</dbReference>
<feature type="region of interest" description="Disordered" evidence="1">
    <location>
        <begin position="616"/>
        <end position="636"/>
    </location>
</feature>
<gene>
    <name evidence="3" type="ORF">YH66_04410</name>
</gene>
<dbReference type="PATRIC" id="fig|92706.3.peg.912"/>
<dbReference type="RefSeq" id="WP_003862354.1">
    <property type="nucleotide sequence ID" value="NZ_CP011309.1"/>
</dbReference>
<dbReference type="InterPro" id="IPR032830">
    <property type="entry name" value="XPB/Ssl2_N"/>
</dbReference>
<dbReference type="Pfam" id="PF13625">
    <property type="entry name" value="Helicase_C_3"/>
    <property type="match status" value="1"/>
</dbReference>
<dbReference type="GO" id="GO:0003677">
    <property type="term" value="F:DNA binding"/>
    <property type="evidence" value="ECO:0007669"/>
    <property type="project" value="UniProtKB-KW"/>
</dbReference>
<proteinExistence type="predicted"/>
<feature type="domain" description="Helicase XPB/Ssl2 N-terminal" evidence="2">
    <location>
        <begin position="465"/>
        <end position="576"/>
    </location>
</feature>